<proteinExistence type="predicted"/>
<protein>
    <submittedName>
        <fullName evidence="1">Uncharacterized protein</fullName>
    </submittedName>
</protein>
<organism evidence="1 2">
    <name type="scientific">Novipirellula rosea</name>
    <dbReference type="NCBI Taxonomy" id="1031540"/>
    <lineage>
        <taxon>Bacteria</taxon>
        <taxon>Pseudomonadati</taxon>
        <taxon>Planctomycetota</taxon>
        <taxon>Planctomycetia</taxon>
        <taxon>Pirellulales</taxon>
        <taxon>Pirellulaceae</taxon>
        <taxon>Novipirellula</taxon>
    </lineage>
</organism>
<gene>
    <name evidence="1" type="ORF">GCM10023156_19920</name>
</gene>
<keyword evidence="2" id="KW-1185">Reference proteome</keyword>
<evidence type="ECO:0000313" key="2">
    <source>
        <dbReference type="Proteomes" id="UP001500840"/>
    </source>
</evidence>
<evidence type="ECO:0000313" key="1">
    <source>
        <dbReference type="EMBL" id="GAA4451641.1"/>
    </source>
</evidence>
<name>A0ABP8MK35_9BACT</name>
<reference evidence="2" key="1">
    <citation type="journal article" date="2019" name="Int. J. Syst. Evol. Microbiol.">
        <title>The Global Catalogue of Microorganisms (GCM) 10K type strain sequencing project: providing services to taxonomists for standard genome sequencing and annotation.</title>
        <authorList>
            <consortium name="The Broad Institute Genomics Platform"/>
            <consortium name="The Broad Institute Genome Sequencing Center for Infectious Disease"/>
            <person name="Wu L."/>
            <person name="Ma J."/>
        </authorList>
    </citation>
    <scope>NUCLEOTIDE SEQUENCE [LARGE SCALE GENOMIC DNA]</scope>
    <source>
        <strain evidence="2">JCM 17759</strain>
    </source>
</reference>
<sequence length="60" mass="7060">MLSKIEDDAPGLQLAFRKQWRELDERLQQKRLSDVIAQVVLNHRDDEIAVETTDEFKHAL</sequence>
<dbReference type="EMBL" id="BAABGA010000024">
    <property type="protein sequence ID" value="GAA4451641.1"/>
    <property type="molecule type" value="Genomic_DNA"/>
</dbReference>
<comment type="caution">
    <text evidence="1">The sequence shown here is derived from an EMBL/GenBank/DDBJ whole genome shotgun (WGS) entry which is preliminary data.</text>
</comment>
<dbReference type="RefSeq" id="WP_339940469.1">
    <property type="nucleotide sequence ID" value="NZ_BAABGA010000024.1"/>
</dbReference>
<accession>A0ABP8MK35</accession>
<dbReference type="Proteomes" id="UP001500840">
    <property type="component" value="Unassembled WGS sequence"/>
</dbReference>